<accession>A0AA89KXM9</accession>
<proteinExistence type="predicted"/>
<organism evidence="2 3">
    <name type="scientific">Latilactobacillus graminis DSM 20719</name>
    <dbReference type="NCBI Taxonomy" id="1423752"/>
    <lineage>
        <taxon>Bacteria</taxon>
        <taxon>Bacillati</taxon>
        <taxon>Bacillota</taxon>
        <taxon>Bacilli</taxon>
        <taxon>Lactobacillales</taxon>
        <taxon>Lactobacillaceae</taxon>
        <taxon>Latilactobacillus</taxon>
    </lineage>
</organism>
<evidence type="ECO:0000256" key="1">
    <source>
        <dbReference type="SAM" id="Phobius"/>
    </source>
</evidence>
<evidence type="ECO:0000313" key="3">
    <source>
        <dbReference type="Proteomes" id="UP000050823"/>
    </source>
</evidence>
<reference evidence="2 3" key="1">
    <citation type="journal article" date="2015" name="Genome Announc.">
        <title>Expanding the biotechnology potential of lactobacilli through comparative genomics of 213 strains and associated genera.</title>
        <authorList>
            <person name="Sun Z."/>
            <person name="Harris H.M."/>
            <person name="McCann A."/>
            <person name="Guo C."/>
            <person name="Argimon S."/>
            <person name="Zhang W."/>
            <person name="Yang X."/>
            <person name="Jeffery I.B."/>
            <person name="Cooney J.C."/>
            <person name="Kagawa T.F."/>
            <person name="Liu W."/>
            <person name="Song Y."/>
            <person name="Salvetti E."/>
            <person name="Wrobel A."/>
            <person name="Rasinkangas P."/>
            <person name="Parkhill J."/>
            <person name="Rea M.C."/>
            <person name="O'Sullivan O."/>
            <person name="Ritari J."/>
            <person name="Douillard F.P."/>
            <person name="Paul Ross R."/>
            <person name="Yang R."/>
            <person name="Briner A.E."/>
            <person name="Felis G.E."/>
            <person name="de Vos W.M."/>
            <person name="Barrangou R."/>
            <person name="Klaenhammer T.R."/>
            <person name="Caufield P.W."/>
            <person name="Cui Y."/>
            <person name="Zhang H."/>
            <person name="O'Toole P.W."/>
        </authorList>
    </citation>
    <scope>NUCLEOTIDE SEQUENCE [LARGE SCALE GENOMIC DNA]</scope>
    <source>
        <strain evidence="2 3">DSM 20719</strain>
    </source>
</reference>
<keyword evidence="1" id="KW-0812">Transmembrane</keyword>
<keyword evidence="1" id="KW-1133">Transmembrane helix</keyword>
<gene>
    <name evidence="2" type="ORF">FC90_GL000345</name>
</gene>
<feature type="transmembrane region" description="Helical" evidence="1">
    <location>
        <begin position="17"/>
        <end position="36"/>
    </location>
</feature>
<sequence>MTNGQPLTTSEKIKQRLVFAVAKLIQIFPLIGLTMIHNGQLYISFYTALKTGLLFVNNSRHVQNAFKIIWRPLSWAPAPV</sequence>
<dbReference type="EMBL" id="AYZB01000020">
    <property type="protein sequence ID" value="KRM23390.1"/>
    <property type="molecule type" value="Genomic_DNA"/>
</dbReference>
<keyword evidence="1" id="KW-0472">Membrane</keyword>
<dbReference type="AlphaFoldDB" id="A0AA89KXM9"/>
<protein>
    <submittedName>
        <fullName evidence="2">Uncharacterized protein</fullName>
    </submittedName>
</protein>
<dbReference type="Proteomes" id="UP000050823">
    <property type="component" value="Unassembled WGS sequence"/>
</dbReference>
<evidence type="ECO:0000313" key="2">
    <source>
        <dbReference type="EMBL" id="KRM23390.1"/>
    </source>
</evidence>
<dbReference type="RefSeq" id="WP_057908083.1">
    <property type="nucleotide sequence ID" value="NZ_AYZB01000020.1"/>
</dbReference>
<name>A0AA89KXM9_9LACO</name>
<comment type="caution">
    <text evidence="2">The sequence shown here is derived from an EMBL/GenBank/DDBJ whole genome shotgun (WGS) entry which is preliminary data.</text>
</comment>